<dbReference type="AlphaFoldDB" id="A0A1L8CY66"/>
<dbReference type="SUPFAM" id="SSF53137">
    <property type="entry name" value="Translational machinery components"/>
    <property type="match status" value="1"/>
</dbReference>
<comment type="similarity">
    <text evidence="1 7">Belongs to the universal ribosomal protein uL18 family.</text>
</comment>
<proteinExistence type="inferred from homology"/>
<evidence type="ECO:0000256" key="2">
    <source>
        <dbReference type="ARBA" id="ARBA00022730"/>
    </source>
</evidence>
<dbReference type="Gene3D" id="3.30.420.100">
    <property type="match status" value="1"/>
</dbReference>
<dbReference type="NCBIfam" id="TIGR00060">
    <property type="entry name" value="L18_bact"/>
    <property type="match status" value="1"/>
</dbReference>
<accession>A0A1L8CY66</accession>
<dbReference type="RefSeq" id="WP_075860236.1">
    <property type="nucleotide sequence ID" value="NZ_BDJK01000059.1"/>
</dbReference>
<evidence type="ECO:0000256" key="7">
    <source>
        <dbReference type="HAMAP-Rule" id="MF_01337"/>
    </source>
</evidence>
<keyword evidence="2 7" id="KW-0699">rRNA-binding</keyword>
<evidence type="ECO:0000256" key="4">
    <source>
        <dbReference type="ARBA" id="ARBA00022980"/>
    </source>
</evidence>
<sequence length="122" mass="13661">MITKTNRNFERKRRHLRVRKKIHGTPERPRLNVYRSLKHIYAQIIDDVSGHTLVAASTLDPELRGKIGYGGNIEAAKAVGRLIAEKAKAKGIVKVVFDRGGYIYHGRVKALAEAAREGGLEF</sequence>
<gene>
    <name evidence="7" type="primary">rplR</name>
    <name evidence="8" type="ORF">cpu_23470</name>
</gene>
<dbReference type="InterPro" id="IPR005484">
    <property type="entry name" value="Ribosomal_uL18_bac/plant/anim"/>
</dbReference>
<dbReference type="GO" id="GO:0006412">
    <property type="term" value="P:translation"/>
    <property type="evidence" value="ECO:0007669"/>
    <property type="project" value="UniProtKB-UniRule"/>
</dbReference>
<evidence type="ECO:0000313" key="9">
    <source>
        <dbReference type="Proteomes" id="UP000187485"/>
    </source>
</evidence>
<keyword evidence="9" id="KW-1185">Reference proteome</keyword>
<protein>
    <recommendedName>
        <fullName evidence="6 7">Large ribosomal subunit protein uL18</fullName>
    </recommendedName>
</protein>
<reference evidence="9" key="1">
    <citation type="submission" date="2016-12" db="EMBL/GenBank/DDBJ databases">
        <title>Draft Genome Sequences od Carboxydothermus pertinax and islandicus, Hydrogenogenic Carboxydotrophic Bacteria.</title>
        <authorList>
            <person name="Fukuyama Y."/>
            <person name="Ohmae K."/>
            <person name="Yoneda Y."/>
            <person name="Yoshida T."/>
            <person name="Sako Y."/>
        </authorList>
    </citation>
    <scope>NUCLEOTIDE SEQUENCE [LARGE SCALE GENOMIC DNA]</scope>
    <source>
        <strain evidence="9">Ug1</strain>
    </source>
</reference>
<dbReference type="GO" id="GO:0008097">
    <property type="term" value="F:5S rRNA binding"/>
    <property type="evidence" value="ECO:0007669"/>
    <property type="project" value="TreeGrafter"/>
</dbReference>
<comment type="subunit">
    <text evidence="7">Part of the 50S ribosomal subunit; part of the 5S rRNA/L5/L18/L25 subcomplex. Contacts the 5S and 23S rRNAs.</text>
</comment>
<dbReference type="STRING" id="870242.cpu_23470"/>
<comment type="caution">
    <text evidence="8">The sequence shown here is derived from an EMBL/GenBank/DDBJ whole genome shotgun (WGS) entry which is preliminary data.</text>
</comment>
<comment type="function">
    <text evidence="7">This is one of the proteins that bind and probably mediate the attachment of the 5S RNA into the large ribosomal subunit, where it forms part of the central protuberance.</text>
</comment>
<evidence type="ECO:0000256" key="1">
    <source>
        <dbReference type="ARBA" id="ARBA00007116"/>
    </source>
</evidence>
<evidence type="ECO:0000256" key="3">
    <source>
        <dbReference type="ARBA" id="ARBA00022884"/>
    </source>
</evidence>
<dbReference type="PANTHER" id="PTHR12899">
    <property type="entry name" value="39S RIBOSOMAL PROTEIN L18, MITOCHONDRIAL"/>
    <property type="match status" value="1"/>
</dbReference>
<organism evidence="8 9">
    <name type="scientific">Carboxydothermus pertinax</name>
    <dbReference type="NCBI Taxonomy" id="870242"/>
    <lineage>
        <taxon>Bacteria</taxon>
        <taxon>Bacillati</taxon>
        <taxon>Bacillota</taxon>
        <taxon>Clostridia</taxon>
        <taxon>Thermoanaerobacterales</taxon>
        <taxon>Thermoanaerobacteraceae</taxon>
        <taxon>Carboxydothermus</taxon>
    </lineage>
</organism>
<dbReference type="EMBL" id="BDJK01000059">
    <property type="protein sequence ID" value="GAV23837.1"/>
    <property type="molecule type" value="Genomic_DNA"/>
</dbReference>
<dbReference type="InterPro" id="IPR057268">
    <property type="entry name" value="Ribosomal_L18"/>
</dbReference>
<dbReference type="FunFam" id="3.30.420.100:FF:000001">
    <property type="entry name" value="50S ribosomal protein L18"/>
    <property type="match status" value="1"/>
</dbReference>
<keyword evidence="3 7" id="KW-0694">RNA-binding</keyword>
<dbReference type="OrthoDB" id="9810939at2"/>
<dbReference type="Proteomes" id="UP000187485">
    <property type="component" value="Unassembled WGS sequence"/>
</dbReference>
<dbReference type="HAMAP" id="MF_01337_B">
    <property type="entry name" value="Ribosomal_uL18_B"/>
    <property type="match status" value="1"/>
</dbReference>
<dbReference type="PANTHER" id="PTHR12899:SF3">
    <property type="entry name" value="LARGE RIBOSOMAL SUBUNIT PROTEIN UL18M"/>
    <property type="match status" value="1"/>
</dbReference>
<dbReference type="Pfam" id="PF00861">
    <property type="entry name" value="Ribosomal_L18p"/>
    <property type="match status" value="1"/>
</dbReference>
<keyword evidence="5 7" id="KW-0687">Ribonucleoprotein</keyword>
<evidence type="ECO:0000256" key="5">
    <source>
        <dbReference type="ARBA" id="ARBA00023274"/>
    </source>
</evidence>
<dbReference type="CDD" id="cd00432">
    <property type="entry name" value="Ribosomal_L18_L5e"/>
    <property type="match status" value="1"/>
</dbReference>
<name>A0A1L8CY66_9THEO</name>
<dbReference type="GO" id="GO:0022625">
    <property type="term" value="C:cytosolic large ribosomal subunit"/>
    <property type="evidence" value="ECO:0007669"/>
    <property type="project" value="TreeGrafter"/>
</dbReference>
<dbReference type="InterPro" id="IPR004389">
    <property type="entry name" value="Ribosomal_uL18_bac-type"/>
</dbReference>
<keyword evidence="4 7" id="KW-0689">Ribosomal protein</keyword>
<dbReference type="GO" id="GO:0003735">
    <property type="term" value="F:structural constituent of ribosome"/>
    <property type="evidence" value="ECO:0007669"/>
    <property type="project" value="InterPro"/>
</dbReference>
<evidence type="ECO:0000313" key="8">
    <source>
        <dbReference type="EMBL" id="GAV23837.1"/>
    </source>
</evidence>
<evidence type="ECO:0000256" key="6">
    <source>
        <dbReference type="ARBA" id="ARBA00035197"/>
    </source>
</evidence>